<organism evidence="2 3">
    <name type="scientific">Aedes aegypti</name>
    <name type="common">Yellowfever mosquito</name>
    <name type="synonym">Culex aegypti</name>
    <dbReference type="NCBI Taxonomy" id="7159"/>
    <lineage>
        <taxon>Eukaryota</taxon>
        <taxon>Metazoa</taxon>
        <taxon>Ecdysozoa</taxon>
        <taxon>Arthropoda</taxon>
        <taxon>Hexapoda</taxon>
        <taxon>Insecta</taxon>
        <taxon>Pterygota</taxon>
        <taxon>Neoptera</taxon>
        <taxon>Endopterygota</taxon>
        <taxon>Diptera</taxon>
        <taxon>Nematocera</taxon>
        <taxon>Culicoidea</taxon>
        <taxon>Culicidae</taxon>
        <taxon>Culicinae</taxon>
        <taxon>Aedini</taxon>
        <taxon>Aedes</taxon>
        <taxon>Stegomyia</taxon>
    </lineage>
</organism>
<dbReference type="CDD" id="cd14733">
    <property type="entry name" value="BACK"/>
    <property type="match status" value="1"/>
</dbReference>
<dbReference type="PANTHER" id="PTHR45774:SF9">
    <property type="entry name" value="LUTE, ISOFORM D"/>
    <property type="match status" value="1"/>
</dbReference>
<dbReference type="SMART" id="SM00225">
    <property type="entry name" value="BTB"/>
    <property type="match status" value="1"/>
</dbReference>
<protein>
    <submittedName>
        <fullName evidence="2">AAEL009767-PA</fullName>
    </submittedName>
</protein>
<dbReference type="InterPro" id="IPR000210">
    <property type="entry name" value="BTB/POZ_dom"/>
</dbReference>
<evidence type="ECO:0000313" key="3">
    <source>
        <dbReference type="Proteomes" id="UP000682892"/>
    </source>
</evidence>
<dbReference type="KEGG" id="aag:5572375"/>
<dbReference type="AlphaFoldDB" id="A0A1S4FNG6"/>
<sequence>MPNQGNGGSATSLEYNGSSTSDRKQFLVNNEFMSDVVFLVGEKKERIHAHKLFLIASSEYFYAMFNGNFKESSESEIVLEDIEPKIFLEILRFVYCGKIDLNFQNIHEIYIHSRKYMLMELLSMASNFLEKSIEPENVLKIFTQNRFYGFQFVDEKCLTLIRTNPLFYFNHEDFSLIDRESLCLIFSSKKINCTDDQLMGALDIWEKGHETEKVDELKAIIKNSKRSYDCYKLRLFGPSSGSEPNDFGFSIVSETNVNLYGIGVYLKSTAKVITIEMKIFQNDLEIGSDLFEYENDNFVTVDVANLFFEEIVLKPHHRYKIALNITPTVEPFTIQNPKVHHDRIKMSIANVIYGRCDSSYCAIAHMHCREQKLSGKAIG</sequence>
<dbReference type="Pfam" id="PF00651">
    <property type="entry name" value="BTB"/>
    <property type="match status" value="1"/>
</dbReference>
<dbReference type="Proteomes" id="UP000682892">
    <property type="component" value="Chromosome 1"/>
</dbReference>
<dbReference type="GO" id="GO:0022008">
    <property type="term" value="P:neurogenesis"/>
    <property type="evidence" value="ECO:0007669"/>
    <property type="project" value="TreeGrafter"/>
</dbReference>
<reference evidence="2" key="1">
    <citation type="submission" date="2005-10" db="EMBL/GenBank/DDBJ databases">
        <authorList>
            <person name="Loftus B.J."/>
            <person name="Nene V.M."/>
            <person name="Hannick L.I."/>
            <person name="Bidwell S."/>
            <person name="Haas B."/>
            <person name="Amedeo P."/>
            <person name="Orvis J."/>
            <person name="Wortman J.R."/>
            <person name="White O.R."/>
            <person name="Salzberg S."/>
            <person name="Shumway M."/>
            <person name="Koo H."/>
            <person name="Zhao Y."/>
            <person name="Holmes M."/>
            <person name="Miller J."/>
            <person name="Schatz M."/>
            <person name="Pop M."/>
            <person name="Pai G."/>
            <person name="Utterback T."/>
            <person name="Rogers Y.-H."/>
            <person name="Kravitz S."/>
            <person name="Fraser C.M."/>
        </authorList>
    </citation>
    <scope>NUCLEOTIDE SEQUENCE</scope>
    <source>
        <strain evidence="2">Liverpool</strain>
    </source>
</reference>
<dbReference type="InterPro" id="IPR011333">
    <property type="entry name" value="SKP1/BTB/POZ_sf"/>
</dbReference>
<accession>A0A1S4FNG6</accession>
<reference evidence="2" key="3">
    <citation type="submission" date="2012-09" db="EMBL/GenBank/DDBJ databases">
        <authorList>
            <consortium name="VectorBase"/>
        </authorList>
    </citation>
    <scope>NUCLEOTIDE SEQUENCE</scope>
    <source>
        <strain evidence="2">Liverpool</strain>
    </source>
</reference>
<dbReference type="Gene3D" id="1.25.40.420">
    <property type="match status" value="1"/>
</dbReference>
<dbReference type="EMBL" id="CH477612">
    <property type="protein sequence ID" value="EAT38332.1"/>
    <property type="molecule type" value="Genomic_DNA"/>
</dbReference>
<evidence type="ECO:0000313" key="2">
    <source>
        <dbReference type="EMBL" id="EAT38332.1"/>
    </source>
</evidence>
<dbReference type="GO" id="GO:0005829">
    <property type="term" value="C:cytosol"/>
    <property type="evidence" value="ECO:0007669"/>
    <property type="project" value="TreeGrafter"/>
</dbReference>
<gene>
    <name evidence="2" type="ORF">AaeL_AAEL009767</name>
</gene>
<dbReference type="SUPFAM" id="SSF54695">
    <property type="entry name" value="POZ domain"/>
    <property type="match status" value="1"/>
</dbReference>
<proteinExistence type="predicted"/>
<dbReference type="OMA" id="RDIFDCA"/>
<feature type="domain" description="BTB" evidence="1">
    <location>
        <begin position="34"/>
        <end position="103"/>
    </location>
</feature>
<reference evidence="2" key="2">
    <citation type="journal article" date="2007" name="Science">
        <title>Genome sequence of Aedes aegypti, a major arbovirus vector.</title>
        <authorList>
            <person name="Nene V."/>
            <person name="Wortman J.R."/>
            <person name="Lawson D."/>
            <person name="Haas B."/>
            <person name="Kodira C."/>
            <person name="Tu Z.J."/>
            <person name="Loftus B."/>
            <person name="Xi Z."/>
            <person name="Megy K."/>
            <person name="Grabherr M."/>
            <person name="Ren Q."/>
            <person name="Zdobnov E.M."/>
            <person name="Lobo N.F."/>
            <person name="Campbell K.S."/>
            <person name="Brown S.E."/>
            <person name="Bonaldo M.F."/>
            <person name="Zhu J."/>
            <person name="Sinkins S.P."/>
            <person name="Hogenkamp D.G."/>
            <person name="Amedeo P."/>
            <person name="Arensburger P."/>
            <person name="Atkinson P.W."/>
            <person name="Bidwell S."/>
            <person name="Biedler J."/>
            <person name="Birney E."/>
            <person name="Bruggner R.V."/>
            <person name="Costas J."/>
            <person name="Coy M.R."/>
            <person name="Crabtree J."/>
            <person name="Crawford M."/>
            <person name="Debruyn B."/>
            <person name="Decaprio D."/>
            <person name="Eiglmeier K."/>
            <person name="Eisenstadt E."/>
            <person name="El-Dorry H."/>
            <person name="Gelbart W.M."/>
            <person name="Gomes S.L."/>
            <person name="Hammond M."/>
            <person name="Hannick L.I."/>
            <person name="Hogan J.R."/>
            <person name="Holmes M.H."/>
            <person name="Jaffe D."/>
            <person name="Johnston J.S."/>
            <person name="Kennedy R.C."/>
            <person name="Koo H."/>
            <person name="Kravitz S."/>
            <person name="Kriventseva E.V."/>
            <person name="Kulp D."/>
            <person name="Labutti K."/>
            <person name="Lee E."/>
            <person name="Li S."/>
            <person name="Lovin D.D."/>
            <person name="Mao C."/>
            <person name="Mauceli E."/>
            <person name="Menck C.F."/>
            <person name="Miller J.R."/>
            <person name="Montgomery P."/>
            <person name="Mori A."/>
            <person name="Nascimento A.L."/>
            <person name="Naveira H.F."/>
            <person name="Nusbaum C."/>
            <person name="O'leary S."/>
            <person name="Orvis J."/>
            <person name="Pertea M."/>
            <person name="Quesneville H."/>
            <person name="Reidenbach K.R."/>
            <person name="Rogers Y.H."/>
            <person name="Roth C.W."/>
            <person name="Schneider J.R."/>
            <person name="Schatz M."/>
            <person name="Shumway M."/>
            <person name="Stanke M."/>
            <person name="Stinson E.O."/>
            <person name="Tubio J.M."/>
            <person name="Vanzee J.P."/>
            <person name="Verjovski-Almeida S."/>
            <person name="Werner D."/>
            <person name="White O."/>
            <person name="Wyder S."/>
            <person name="Zeng Q."/>
            <person name="Zhao Q."/>
            <person name="Zhao Y."/>
            <person name="Hill C.A."/>
            <person name="Raikhel A.S."/>
            <person name="Soares M.B."/>
            <person name="Knudson D.L."/>
            <person name="Lee N.H."/>
            <person name="Galagan J."/>
            <person name="Salzberg S.L."/>
            <person name="Paulsen I.T."/>
            <person name="Dimopoulos G."/>
            <person name="Collins F.H."/>
            <person name="Birren B."/>
            <person name="Fraser-Liggett C.M."/>
            <person name="Severson D.W."/>
        </authorList>
    </citation>
    <scope>NUCLEOTIDE SEQUENCE [LARGE SCALE GENOMIC DNA]</scope>
    <source>
        <strain evidence="2">Liverpool</strain>
    </source>
</reference>
<name>A0A1S4FNG6_AEDAE</name>
<dbReference type="Gene3D" id="3.30.710.10">
    <property type="entry name" value="Potassium Channel Kv1.1, Chain A"/>
    <property type="match status" value="1"/>
</dbReference>
<dbReference type="PANTHER" id="PTHR45774">
    <property type="entry name" value="BTB/POZ DOMAIN-CONTAINING"/>
    <property type="match status" value="1"/>
</dbReference>
<dbReference type="PROSITE" id="PS50097">
    <property type="entry name" value="BTB"/>
    <property type="match status" value="1"/>
</dbReference>
<evidence type="ECO:0000259" key="1">
    <source>
        <dbReference type="PROSITE" id="PS50097"/>
    </source>
</evidence>